<accession>A0AAV3ZBA7</accession>
<dbReference type="GO" id="GO:0005737">
    <property type="term" value="C:cytoplasm"/>
    <property type="evidence" value="ECO:0007669"/>
    <property type="project" value="TreeGrafter"/>
</dbReference>
<evidence type="ECO:0000256" key="2">
    <source>
        <dbReference type="ARBA" id="ARBA00010617"/>
    </source>
</evidence>
<keyword evidence="5 7" id="KW-0408">Iron</keyword>
<keyword evidence="7 8" id="KW-0349">Heme</keyword>
<evidence type="ECO:0000256" key="7">
    <source>
        <dbReference type="PIRSR" id="PIRSR602401-1"/>
    </source>
</evidence>
<dbReference type="PANTHER" id="PTHR24300">
    <property type="entry name" value="CYTOCHROME P450 508A4-RELATED"/>
    <property type="match status" value="1"/>
</dbReference>
<keyword evidence="6 8" id="KW-0503">Monooxygenase</keyword>
<dbReference type="PROSITE" id="PS00086">
    <property type="entry name" value="CYTOCHROME_P450"/>
    <property type="match status" value="1"/>
</dbReference>
<proteinExistence type="inferred from homology"/>
<keyword evidence="3 7" id="KW-0479">Metal-binding</keyword>
<evidence type="ECO:0000256" key="1">
    <source>
        <dbReference type="ARBA" id="ARBA00001971"/>
    </source>
</evidence>
<keyword evidence="4 8" id="KW-0560">Oxidoreductase</keyword>
<dbReference type="InterPro" id="IPR036396">
    <property type="entry name" value="Cyt_P450_sf"/>
</dbReference>
<dbReference type="PANTHER" id="PTHR24300:SF403">
    <property type="entry name" value="CYTOCHROME P450 306A1"/>
    <property type="match status" value="1"/>
</dbReference>
<evidence type="ECO:0000313" key="11">
    <source>
        <dbReference type="Proteomes" id="UP000735302"/>
    </source>
</evidence>
<evidence type="ECO:0000256" key="3">
    <source>
        <dbReference type="ARBA" id="ARBA00022723"/>
    </source>
</evidence>
<keyword evidence="11" id="KW-1185">Reference proteome</keyword>
<dbReference type="InterPro" id="IPR050182">
    <property type="entry name" value="Cytochrome_P450_fam2"/>
</dbReference>
<evidence type="ECO:0000256" key="6">
    <source>
        <dbReference type="ARBA" id="ARBA00023033"/>
    </source>
</evidence>
<dbReference type="GO" id="GO:0006805">
    <property type="term" value="P:xenobiotic metabolic process"/>
    <property type="evidence" value="ECO:0007669"/>
    <property type="project" value="TreeGrafter"/>
</dbReference>
<feature type="signal peptide" evidence="9">
    <location>
        <begin position="1"/>
        <end position="22"/>
    </location>
</feature>
<dbReference type="PRINTS" id="PR00463">
    <property type="entry name" value="EP450I"/>
</dbReference>
<keyword evidence="9" id="KW-0732">Signal</keyword>
<comment type="cofactor">
    <cofactor evidence="1 7">
        <name>heme</name>
        <dbReference type="ChEBI" id="CHEBI:30413"/>
    </cofactor>
</comment>
<name>A0AAV3ZBA7_9GAST</name>
<dbReference type="GO" id="GO:0005506">
    <property type="term" value="F:iron ion binding"/>
    <property type="evidence" value="ECO:0007669"/>
    <property type="project" value="InterPro"/>
</dbReference>
<dbReference type="InterPro" id="IPR017972">
    <property type="entry name" value="Cyt_P450_CS"/>
</dbReference>
<dbReference type="Pfam" id="PF00067">
    <property type="entry name" value="p450"/>
    <property type="match status" value="1"/>
</dbReference>
<dbReference type="SUPFAM" id="SSF48264">
    <property type="entry name" value="Cytochrome P450"/>
    <property type="match status" value="1"/>
</dbReference>
<protein>
    <submittedName>
        <fullName evidence="10">Cytochrome p450 2j2</fullName>
    </submittedName>
</protein>
<dbReference type="PRINTS" id="PR00385">
    <property type="entry name" value="P450"/>
</dbReference>
<evidence type="ECO:0000256" key="8">
    <source>
        <dbReference type="RuleBase" id="RU000461"/>
    </source>
</evidence>
<comment type="caution">
    <text evidence="10">The sequence shown here is derived from an EMBL/GenBank/DDBJ whole genome shotgun (WGS) entry which is preliminary data.</text>
</comment>
<dbReference type="FunFam" id="1.10.630.10:FF:000036">
    <property type="entry name" value="CYtochrome P450 family"/>
    <property type="match status" value="1"/>
</dbReference>
<feature type="binding site" description="axial binding residue" evidence="7">
    <location>
        <position position="432"/>
    </location>
    <ligand>
        <name>heme</name>
        <dbReference type="ChEBI" id="CHEBI:30413"/>
    </ligand>
    <ligandPart>
        <name>Fe</name>
        <dbReference type="ChEBI" id="CHEBI:18248"/>
    </ligandPart>
</feature>
<evidence type="ECO:0000313" key="10">
    <source>
        <dbReference type="EMBL" id="GFN92623.1"/>
    </source>
</evidence>
<feature type="chain" id="PRO_5043371563" evidence="9">
    <location>
        <begin position="23"/>
        <end position="488"/>
    </location>
</feature>
<dbReference type="GO" id="GO:0020037">
    <property type="term" value="F:heme binding"/>
    <property type="evidence" value="ECO:0007669"/>
    <property type="project" value="InterPro"/>
</dbReference>
<evidence type="ECO:0000256" key="4">
    <source>
        <dbReference type="ARBA" id="ARBA00023002"/>
    </source>
</evidence>
<dbReference type="AlphaFoldDB" id="A0AAV3ZBA7"/>
<evidence type="ECO:0000256" key="5">
    <source>
        <dbReference type="ARBA" id="ARBA00023004"/>
    </source>
</evidence>
<dbReference type="Proteomes" id="UP000735302">
    <property type="component" value="Unassembled WGS sequence"/>
</dbReference>
<dbReference type="Gene3D" id="1.10.630.10">
    <property type="entry name" value="Cytochrome P450"/>
    <property type="match status" value="1"/>
</dbReference>
<dbReference type="InterPro" id="IPR002401">
    <property type="entry name" value="Cyt_P450_E_grp-I"/>
</dbReference>
<organism evidence="10 11">
    <name type="scientific">Plakobranchus ocellatus</name>
    <dbReference type="NCBI Taxonomy" id="259542"/>
    <lineage>
        <taxon>Eukaryota</taxon>
        <taxon>Metazoa</taxon>
        <taxon>Spiralia</taxon>
        <taxon>Lophotrochozoa</taxon>
        <taxon>Mollusca</taxon>
        <taxon>Gastropoda</taxon>
        <taxon>Heterobranchia</taxon>
        <taxon>Euthyneura</taxon>
        <taxon>Panpulmonata</taxon>
        <taxon>Sacoglossa</taxon>
        <taxon>Placobranchoidea</taxon>
        <taxon>Plakobranchidae</taxon>
        <taxon>Plakobranchus</taxon>
    </lineage>
</organism>
<sequence length="488" mass="56087">MLETVLVFFISFLVLVWWRSRPRNPLPTPGLALPIVGHLHLFRIEQLPAWRKRLGDIYSLQLGSFPCVMLNGYDLIFKVLLKQHESLLERPNNFLHKDIFEHHGIASLGGEHWKEQRAFLQSLLRAFGVGRNIMEERIEREADYLLSTIDAAQGEPLDMSGLVMVSVNNVICGVIFNKRFNQEDKIIVYWLGFVKRLFQLLVSSAALNYFPILKYAPLDIFHYKELKSISKSMRETIWSWVDRDNRKINLTDEAFEDIVQAFLTEMERKKEKGIVNTSMNEANLMSTLLSLFIAGSETIANTIVFAVLYMVNFPHLQDQLFREIDDVIGIDRPPSILDKSKLKFFSAFIMETQRFARVVPIAIDRQATKDIHLDDYTIPKGSTVMVNLDSVLRDESAWGDPDIFRPDRFLDADGSVIVKKELIPFGIGKRNCLGDALASMELFLFIGALVQKFEFLPEKDNELPTLVPNVGITRVPKPFKVRAIRRQK</sequence>
<dbReference type="GO" id="GO:0016712">
    <property type="term" value="F:oxidoreductase activity, acting on paired donors, with incorporation or reduction of molecular oxygen, reduced flavin or flavoprotein as one donor, and incorporation of one atom of oxygen"/>
    <property type="evidence" value="ECO:0007669"/>
    <property type="project" value="TreeGrafter"/>
</dbReference>
<comment type="similarity">
    <text evidence="2 8">Belongs to the cytochrome P450 family.</text>
</comment>
<reference evidence="10 11" key="1">
    <citation type="journal article" date="2021" name="Elife">
        <title>Chloroplast acquisition without the gene transfer in kleptoplastic sea slugs, Plakobranchus ocellatus.</title>
        <authorList>
            <person name="Maeda T."/>
            <person name="Takahashi S."/>
            <person name="Yoshida T."/>
            <person name="Shimamura S."/>
            <person name="Takaki Y."/>
            <person name="Nagai Y."/>
            <person name="Toyoda A."/>
            <person name="Suzuki Y."/>
            <person name="Arimoto A."/>
            <person name="Ishii H."/>
            <person name="Satoh N."/>
            <person name="Nishiyama T."/>
            <person name="Hasebe M."/>
            <person name="Maruyama T."/>
            <person name="Minagawa J."/>
            <person name="Obokata J."/>
            <person name="Shigenobu S."/>
        </authorList>
    </citation>
    <scope>NUCLEOTIDE SEQUENCE [LARGE SCALE GENOMIC DNA]</scope>
</reference>
<dbReference type="GO" id="GO:0006082">
    <property type="term" value="P:organic acid metabolic process"/>
    <property type="evidence" value="ECO:0007669"/>
    <property type="project" value="TreeGrafter"/>
</dbReference>
<gene>
    <name evidence="10" type="ORF">PoB_001912900</name>
</gene>
<dbReference type="InterPro" id="IPR001128">
    <property type="entry name" value="Cyt_P450"/>
</dbReference>
<evidence type="ECO:0000256" key="9">
    <source>
        <dbReference type="SAM" id="SignalP"/>
    </source>
</evidence>
<dbReference type="EMBL" id="BLXT01002259">
    <property type="protein sequence ID" value="GFN92623.1"/>
    <property type="molecule type" value="Genomic_DNA"/>
</dbReference>
<dbReference type="GO" id="GO:0008395">
    <property type="term" value="F:steroid hydroxylase activity"/>
    <property type="evidence" value="ECO:0007669"/>
    <property type="project" value="TreeGrafter"/>
</dbReference>